<keyword evidence="3" id="KW-1185">Reference proteome</keyword>
<gene>
    <name evidence="2" type="ORF">NEF87_001289</name>
</gene>
<evidence type="ECO:0000313" key="2">
    <source>
        <dbReference type="EMBL" id="UYP45004.1"/>
    </source>
</evidence>
<feature type="transmembrane region" description="Helical" evidence="1">
    <location>
        <begin position="81"/>
        <end position="100"/>
    </location>
</feature>
<keyword evidence="1" id="KW-0472">Membrane</keyword>
<feature type="transmembrane region" description="Helical" evidence="1">
    <location>
        <begin position="45"/>
        <end position="69"/>
    </location>
</feature>
<dbReference type="Proteomes" id="UP001208689">
    <property type="component" value="Chromosome"/>
</dbReference>
<feature type="transmembrane region" description="Helical" evidence="1">
    <location>
        <begin position="7"/>
        <end position="25"/>
    </location>
</feature>
<name>A0ABY6HR03_9ARCH</name>
<organism evidence="2 3">
    <name type="scientific">Candidatus Lokiarchaeum ossiferum</name>
    <dbReference type="NCBI Taxonomy" id="2951803"/>
    <lineage>
        <taxon>Archaea</taxon>
        <taxon>Promethearchaeati</taxon>
        <taxon>Promethearchaeota</taxon>
        <taxon>Promethearchaeia</taxon>
        <taxon>Promethearchaeales</taxon>
        <taxon>Promethearchaeaceae</taxon>
        <taxon>Candidatus Lokiarchaeum</taxon>
    </lineage>
</organism>
<protein>
    <submittedName>
        <fullName evidence="2">Uncharacterized protein</fullName>
    </submittedName>
</protein>
<sequence length="341" mass="39730">MVKTKQLTGILFFLVLYEIFLIYPSGDLFGIIPIRGINPSGVLLIYYYNSFLFYLAPAVIFFVILYLIGMIKAESSVFWKIFFSFLSISLVFIETIHFLFNCTPGIIFSLNIDWISLVENSGQFGAIGGSAIEVTPLMVYFYVKNLLSYFSLFLSILLIVMILVISIKSWIIMRREIRVAQKVKHEIRDNTNEKKRILFTRPMNMILIKQKLHFFRSCNKKDIISQDFDFFSDKRKKALLWFTGGILIIIIWLIIVNFFSPFGIVSRSVPSFSGYIFEYYSLWLMIPFRFGHGIAIGYCFTLLLQMKSKFNQVFQEKFEDHIIKQHSNDFTGQAHNTDTSV</sequence>
<feature type="transmembrane region" description="Helical" evidence="1">
    <location>
        <begin position="146"/>
        <end position="167"/>
    </location>
</feature>
<proteinExistence type="predicted"/>
<evidence type="ECO:0000256" key="1">
    <source>
        <dbReference type="SAM" id="Phobius"/>
    </source>
</evidence>
<keyword evidence="1" id="KW-0812">Transmembrane</keyword>
<feature type="transmembrane region" description="Helical" evidence="1">
    <location>
        <begin position="280"/>
        <end position="304"/>
    </location>
</feature>
<keyword evidence="1" id="KW-1133">Transmembrane helix</keyword>
<feature type="transmembrane region" description="Helical" evidence="1">
    <location>
        <begin position="238"/>
        <end position="260"/>
    </location>
</feature>
<accession>A0ABY6HR03</accession>
<reference evidence="2" key="1">
    <citation type="submission" date="2022-09" db="EMBL/GenBank/DDBJ databases">
        <title>Actin cytoskeleton and complex cell architecture in an #Asgard archaeon.</title>
        <authorList>
            <person name="Ponce Toledo R.I."/>
            <person name="Schleper C."/>
            <person name="Rodrigues Oliveira T."/>
            <person name="Wollweber F."/>
            <person name="Xu J."/>
            <person name="Rittmann S."/>
            <person name="Klingl A."/>
            <person name="Pilhofer M."/>
        </authorList>
    </citation>
    <scope>NUCLEOTIDE SEQUENCE</scope>
    <source>
        <strain evidence="2">B-35</strain>
    </source>
</reference>
<evidence type="ECO:0000313" key="3">
    <source>
        <dbReference type="Proteomes" id="UP001208689"/>
    </source>
</evidence>
<dbReference type="EMBL" id="CP104013">
    <property type="protein sequence ID" value="UYP45004.1"/>
    <property type="molecule type" value="Genomic_DNA"/>
</dbReference>